<protein>
    <submittedName>
        <fullName evidence="1">Uncharacterized protein</fullName>
    </submittedName>
</protein>
<evidence type="ECO:0000313" key="1">
    <source>
        <dbReference type="EMBL" id="KAL0105447.1"/>
    </source>
</evidence>
<name>A0AAW2EUU3_9HYME</name>
<proteinExistence type="predicted"/>
<accession>A0AAW2EUU3</accession>
<evidence type="ECO:0000313" key="2">
    <source>
        <dbReference type="Proteomes" id="UP001430953"/>
    </source>
</evidence>
<dbReference type="AlphaFoldDB" id="A0AAW2EUU3"/>
<organism evidence="1 2">
    <name type="scientific">Cardiocondyla obscurior</name>
    <dbReference type="NCBI Taxonomy" id="286306"/>
    <lineage>
        <taxon>Eukaryota</taxon>
        <taxon>Metazoa</taxon>
        <taxon>Ecdysozoa</taxon>
        <taxon>Arthropoda</taxon>
        <taxon>Hexapoda</taxon>
        <taxon>Insecta</taxon>
        <taxon>Pterygota</taxon>
        <taxon>Neoptera</taxon>
        <taxon>Endopterygota</taxon>
        <taxon>Hymenoptera</taxon>
        <taxon>Apocrita</taxon>
        <taxon>Aculeata</taxon>
        <taxon>Formicoidea</taxon>
        <taxon>Formicidae</taxon>
        <taxon>Myrmicinae</taxon>
        <taxon>Cardiocondyla</taxon>
    </lineage>
</organism>
<dbReference type="Proteomes" id="UP001430953">
    <property type="component" value="Unassembled WGS sequence"/>
</dbReference>
<keyword evidence="2" id="KW-1185">Reference proteome</keyword>
<sequence>MHPAAAAVTLRGRRSREIYSRHSFVRRTPEKSKIIPSGVDCRAPPAVILSFWVKPCYKLTSKVRRRSLLMRWSVIQFPPSDAFSLYSQLRLRIRSRSRTRTDRGDAYDDILYLSHLYRALTCTFSGTTSRNFISSR</sequence>
<comment type="caution">
    <text evidence="1">The sequence shown here is derived from an EMBL/GenBank/DDBJ whole genome shotgun (WGS) entry which is preliminary data.</text>
</comment>
<gene>
    <name evidence="1" type="ORF">PUN28_016839</name>
</gene>
<reference evidence="1 2" key="1">
    <citation type="submission" date="2023-03" db="EMBL/GenBank/DDBJ databases">
        <title>High recombination rates correlate with genetic variation in Cardiocondyla obscurior ants.</title>
        <authorList>
            <person name="Errbii M."/>
        </authorList>
    </citation>
    <scope>NUCLEOTIDE SEQUENCE [LARGE SCALE GENOMIC DNA]</scope>
    <source>
        <strain evidence="1">Alpha-2009</strain>
        <tissue evidence="1">Whole body</tissue>
    </source>
</reference>
<dbReference type="EMBL" id="JADYXP020000019">
    <property type="protein sequence ID" value="KAL0105447.1"/>
    <property type="molecule type" value="Genomic_DNA"/>
</dbReference>